<organism evidence="6 7">
    <name type="scientific">Alteribacter keqinensis</name>
    <dbReference type="NCBI Taxonomy" id="2483800"/>
    <lineage>
        <taxon>Bacteria</taxon>
        <taxon>Bacillati</taxon>
        <taxon>Bacillota</taxon>
        <taxon>Bacilli</taxon>
        <taxon>Bacillales</taxon>
        <taxon>Bacillaceae</taxon>
        <taxon>Alteribacter</taxon>
    </lineage>
</organism>
<dbReference type="PANTHER" id="PTHR43087">
    <property type="entry name" value="LYSINE/ARGININE/ORNITHINE TRANSPORT SYSTEM KINASE"/>
    <property type="match status" value="1"/>
</dbReference>
<dbReference type="Proteomes" id="UP000278746">
    <property type="component" value="Unassembled WGS sequence"/>
</dbReference>
<keyword evidence="2" id="KW-0547">Nucleotide-binding</keyword>
<dbReference type="RefSeq" id="WP_122899659.1">
    <property type="nucleotide sequence ID" value="NZ_RHIB01000002.1"/>
</dbReference>
<dbReference type="Pfam" id="PF03308">
    <property type="entry name" value="MeaB"/>
    <property type="match status" value="1"/>
</dbReference>
<dbReference type="EMBL" id="RHIB01000002">
    <property type="protein sequence ID" value="RNA67847.1"/>
    <property type="molecule type" value="Genomic_DNA"/>
</dbReference>
<dbReference type="PANTHER" id="PTHR43087:SF1">
    <property type="entry name" value="LAO_AO TRANSPORT SYSTEM ATPASE"/>
    <property type="match status" value="1"/>
</dbReference>
<evidence type="ECO:0000313" key="7">
    <source>
        <dbReference type="Proteomes" id="UP000278746"/>
    </source>
</evidence>
<dbReference type="GO" id="GO:0003924">
    <property type="term" value="F:GTPase activity"/>
    <property type="evidence" value="ECO:0007669"/>
    <property type="project" value="InterPro"/>
</dbReference>
<name>A0A3M7TRF6_9BACI</name>
<dbReference type="InterPro" id="IPR005129">
    <property type="entry name" value="GTPase_ArgK"/>
</dbReference>
<evidence type="ECO:0000256" key="5">
    <source>
        <dbReference type="ARBA" id="ARBA00023186"/>
    </source>
</evidence>
<evidence type="ECO:0000256" key="3">
    <source>
        <dbReference type="ARBA" id="ARBA00022801"/>
    </source>
</evidence>
<keyword evidence="7" id="KW-1185">Reference proteome</keyword>
<evidence type="ECO:0000256" key="2">
    <source>
        <dbReference type="ARBA" id="ARBA00022741"/>
    </source>
</evidence>
<keyword evidence="5" id="KW-0143">Chaperone</keyword>
<dbReference type="InterPro" id="IPR052040">
    <property type="entry name" value="GTPase/Isobutyryl-CoA_mutase"/>
</dbReference>
<reference evidence="6 7" key="1">
    <citation type="submission" date="2018-10" db="EMBL/GenBank/DDBJ databases">
        <title>Bacillus Keqinensis sp. nov., a moderately halophilic bacterium isolated from a saline-alkaline lake.</title>
        <authorList>
            <person name="Wang H."/>
        </authorList>
    </citation>
    <scope>NUCLEOTIDE SEQUENCE [LARGE SCALE GENOMIC DNA]</scope>
    <source>
        <strain evidence="6 7">KQ-3</strain>
    </source>
</reference>
<dbReference type="NCBIfam" id="TIGR00750">
    <property type="entry name" value="lao"/>
    <property type="match status" value="1"/>
</dbReference>
<evidence type="ECO:0000256" key="4">
    <source>
        <dbReference type="ARBA" id="ARBA00023134"/>
    </source>
</evidence>
<dbReference type="SUPFAM" id="SSF52540">
    <property type="entry name" value="P-loop containing nucleoside triphosphate hydrolases"/>
    <property type="match status" value="1"/>
</dbReference>
<comment type="caution">
    <text evidence="6">The sequence shown here is derived from an EMBL/GenBank/DDBJ whole genome shotgun (WGS) entry which is preliminary data.</text>
</comment>
<sequence length="315" mass="34395">MENIAERIRNKELRALARGISYVEDNHEQKQELLSTLFPHTGKAHIVGITGSPGAGKSSLVNGLVKVWRKQGKTVGIVAVDPTSPFSGGALLGDRVRMRDHEEDDGVFIRSMGTRGSLGGLSEACKDAIRLMDASGLDIVIVETVGVGQSELDIMKIADTIALVLYPSGGDVIQAFKAGIMEIADVFVINKADLPGVDQLKGEVEDLLHLTAEHKDWKPPILKTVSTEGKGMDDVVSRITAHKEQLLLSGGGTERRLSQLEEEVTRRLKEQFAEDIRDLVRSELENSQEPGDPYDTAARVYRQYREKSGVKEGNA</sequence>
<dbReference type="InterPro" id="IPR027417">
    <property type="entry name" value="P-loop_NTPase"/>
</dbReference>
<dbReference type="AlphaFoldDB" id="A0A3M7TRF6"/>
<evidence type="ECO:0000313" key="6">
    <source>
        <dbReference type="EMBL" id="RNA67847.1"/>
    </source>
</evidence>
<evidence type="ECO:0000256" key="1">
    <source>
        <dbReference type="ARBA" id="ARBA00009625"/>
    </source>
</evidence>
<gene>
    <name evidence="6" type="primary">meaB</name>
    <name evidence="6" type="ORF">EBO34_14180</name>
</gene>
<keyword evidence="4" id="KW-0342">GTP-binding</keyword>
<protein>
    <submittedName>
        <fullName evidence="6">Methylmalonyl Co-A mutase-associated GTPase MeaB</fullName>
    </submittedName>
</protein>
<dbReference type="OrthoDB" id="9778292at2"/>
<dbReference type="Gene3D" id="1.20.5.170">
    <property type="match status" value="1"/>
</dbReference>
<comment type="similarity">
    <text evidence="1">Belongs to the SIMIBI class G3E GTPase family. ArgK/MeaB subfamily.</text>
</comment>
<dbReference type="Gene3D" id="3.40.50.300">
    <property type="entry name" value="P-loop containing nucleotide triphosphate hydrolases"/>
    <property type="match status" value="1"/>
</dbReference>
<proteinExistence type="inferred from homology"/>
<keyword evidence="3" id="KW-0378">Hydrolase</keyword>
<dbReference type="CDD" id="cd03114">
    <property type="entry name" value="MMAA-like"/>
    <property type="match status" value="1"/>
</dbReference>
<accession>A0A3M7TRF6</accession>
<dbReference type="GO" id="GO:0005525">
    <property type="term" value="F:GTP binding"/>
    <property type="evidence" value="ECO:0007669"/>
    <property type="project" value="UniProtKB-KW"/>
</dbReference>